<dbReference type="Gene3D" id="3.40.50.150">
    <property type="entry name" value="Vaccinia Virus protein VP39"/>
    <property type="match status" value="2"/>
</dbReference>
<evidence type="ECO:0000256" key="7">
    <source>
        <dbReference type="PROSITE-ProRule" id="PRU00175"/>
    </source>
</evidence>
<dbReference type="GO" id="GO:0000049">
    <property type="term" value="F:tRNA binding"/>
    <property type="evidence" value="ECO:0007669"/>
    <property type="project" value="TreeGrafter"/>
</dbReference>
<evidence type="ECO:0000256" key="6">
    <source>
        <dbReference type="ARBA" id="ARBA00022737"/>
    </source>
</evidence>
<dbReference type="Gene3D" id="2.130.10.10">
    <property type="entry name" value="YVTN repeat-like/Quinoprotein amine dehydrogenase"/>
    <property type="match status" value="2"/>
</dbReference>
<feature type="binding site" evidence="9">
    <location>
        <position position="1053"/>
    </location>
    <ligand>
        <name>S-adenosyl-L-methionine</name>
        <dbReference type="ChEBI" id="CHEBI:59789"/>
    </ligand>
</feature>
<evidence type="ECO:0000313" key="12">
    <source>
        <dbReference type="EMBL" id="ACO61797.1"/>
    </source>
</evidence>
<dbReference type="STRING" id="296587.C1E1T7"/>
<feature type="repeat" description="WD" evidence="8">
    <location>
        <begin position="333"/>
        <end position="374"/>
    </location>
</feature>
<dbReference type="PROSITE" id="PS50089">
    <property type="entry name" value="ZF_RING_2"/>
    <property type="match status" value="1"/>
</dbReference>
<dbReference type="Pfam" id="PF13639">
    <property type="entry name" value="zf-RING_2"/>
    <property type="match status" value="1"/>
</dbReference>
<dbReference type="InterPro" id="IPR001841">
    <property type="entry name" value="Znf_RING"/>
</dbReference>
<evidence type="ECO:0000256" key="5">
    <source>
        <dbReference type="ARBA" id="ARBA00022694"/>
    </source>
</evidence>
<feature type="region of interest" description="Disordered" evidence="10">
    <location>
        <begin position="92"/>
        <end position="123"/>
    </location>
</feature>
<feature type="region of interest" description="Disordered" evidence="10">
    <location>
        <begin position="1001"/>
        <end position="1034"/>
    </location>
</feature>
<dbReference type="Gene3D" id="3.30.40.10">
    <property type="entry name" value="Zinc/RING finger domain, C3HC4 (zinc finger)"/>
    <property type="match status" value="1"/>
</dbReference>
<feature type="region of interest" description="Disordered" evidence="10">
    <location>
        <begin position="613"/>
        <end position="640"/>
    </location>
</feature>
<dbReference type="GO" id="GO:0030697">
    <property type="term" value="F:tRNA (uracil(54)-C5)-methyltransferase activity, S-adenosyl methionine-dependent"/>
    <property type="evidence" value="ECO:0007669"/>
    <property type="project" value="InterPro"/>
</dbReference>
<dbReference type="GO" id="GO:0005829">
    <property type="term" value="C:cytosol"/>
    <property type="evidence" value="ECO:0007669"/>
    <property type="project" value="TreeGrafter"/>
</dbReference>
<evidence type="ECO:0000256" key="4">
    <source>
        <dbReference type="ARBA" id="ARBA00022691"/>
    </source>
</evidence>
<evidence type="ECO:0000256" key="10">
    <source>
        <dbReference type="SAM" id="MobiDB-lite"/>
    </source>
</evidence>
<dbReference type="InterPro" id="IPR011869">
    <property type="entry name" value="TrmA_MeTrfase"/>
</dbReference>
<name>C1E1T7_MICCC</name>
<evidence type="ECO:0000256" key="2">
    <source>
        <dbReference type="ARBA" id="ARBA00022603"/>
    </source>
</evidence>
<protein>
    <recommendedName>
        <fullName evidence="11">RING-type domain-containing protein</fullName>
    </recommendedName>
</protein>
<dbReference type="InterPro" id="IPR030391">
    <property type="entry name" value="MeTrfase_TrmA_CS"/>
</dbReference>
<evidence type="ECO:0000256" key="9">
    <source>
        <dbReference type="PROSITE-ProRule" id="PRU01024"/>
    </source>
</evidence>
<dbReference type="GO" id="GO:0008270">
    <property type="term" value="F:zinc ion binding"/>
    <property type="evidence" value="ECO:0007669"/>
    <property type="project" value="UniProtKB-KW"/>
</dbReference>
<evidence type="ECO:0000259" key="11">
    <source>
        <dbReference type="PROSITE" id="PS50089"/>
    </source>
</evidence>
<dbReference type="GeneID" id="8241730"/>
<comment type="caution">
    <text evidence="9">Lacks conserved residue(s) required for the propagation of feature annotation.</text>
</comment>
<keyword evidence="7" id="KW-0863">Zinc-finger</keyword>
<evidence type="ECO:0000313" key="13">
    <source>
        <dbReference type="Proteomes" id="UP000002009"/>
    </source>
</evidence>
<proteinExistence type="inferred from homology"/>
<dbReference type="SUPFAM" id="SSF57850">
    <property type="entry name" value="RING/U-box"/>
    <property type="match status" value="1"/>
</dbReference>
<dbReference type="CDD" id="cd02440">
    <property type="entry name" value="AdoMet_MTases"/>
    <property type="match status" value="1"/>
</dbReference>
<accession>C1E1T7</accession>
<keyword evidence="7" id="KW-0479">Metal-binding</keyword>
<dbReference type="SMART" id="SM00184">
    <property type="entry name" value="RING"/>
    <property type="match status" value="1"/>
</dbReference>
<dbReference type="SUPFAM" id="SSF50978">
    <property type="entry name" value="WD40 repeat-like"/>
    <property type="match status" value="1"/>
</dbReference>
<evidence type="ECO:0000256" key="3">
    <source>
        <dbReference type="ARBA" id="ARBA00022679"/>
    </source>
</evidence>
<dbReference type="PANTHER" id="PTHR47790">
    <property type="entry name" value="TRNA/TMRNA (URACIL-C(5))-METHYLTRANSFERASE"/>
    <property type="match status" value="1"/>
</dbReference>
<dbReference type="PROSITE" id="PS00678">
    <property type="entry name" value="WD_REPEATS_1"/>
    <property type="match status" value="1"/>
</dbReference>
<keyword evidence="1 8" id="KW-0853">WD repeat</keyword>
<dbReference type="EMBL" id="CP001324">
    <property type="protein sequence ID" value="ACO61797.1"/>
    <property type="molecule type" value="Genomic_DNA"/>
</dbReference>
<dbReference type="eggNOG" id="KOG0271">
    <property type="taxonomic scope" value="Eukaryota"/>
</dbReference>
<dbReference type="PROSITE" id="PS50294">
    <property type="entry name" value="WD_REPEATS_REGION"/>
    <property type="match status" value="2"/>
</dbReference>
<dbReference type="PROSITE" id="PS50082">
    <property type="entry name" value="WD_REPEATS_2"/>
    <property type="match status" value="2"/>
</dbReference>
<dbReference type="InterPro" id="IPR015943">
    <property type="entry name" value="WD40/YVTN_repeat-like_dom_sf"/>
</dbReference>
<dbReference type="PROSITE" id="PS01231">
    <property type="entry name" value="TRMA_2"/>
    <property type="match status" value="1"/>
</dbReference>
<dbReference type="GO" id="GO:0032259">
    <property type="term" value="P:methylation"/>
    <property type="evidence" value="ECO:0007669"/>
    <property type="project" value="UniProtKB-KW"/>
</dbReference>
<feature type="binding site" evidence="9">
    <location>
        <position position="969"/>
    </location>
    <ligand>
        <name>S-adenosyl-L-methionine</name>
        <dbReference type="ChEBI" id="CHEBI:59789"/>
    </ligand>
</feature>
<dbReference type="SUPFAM" id="SSF53335">
    <property type="entry name" value="S-adenosyl-L-methionine-dependent methyltransferases"/>
    <property type="match status" value="1"/>
</dbReference>
<dbReference type="GO" id="GO:0008033">
    <property type="term" value="P:tRNA processing"/>
    <property type="evidence" value="ECO:0007669"/>
    <property type="project" value="UniProtKB-KW"/>
</dbReference>
<dbReference type="OrthoDB" id="10250660at2759"/>
<dbReference type="InterPro" id="IPR013083">
    <property type="entry name" value="Znf_RING/FYVE/PHD"/>
</dbReference>
<dbReference type="AlphaFoldDB" id="C1E1T7"/>
<feature type="repeat" description="WD" evidence="8">
    <location>
        <begin position="151"/>
        <end position="183"/>
    </location>
</feature>
<dbReference type="InterPro" id="IPR029063">
    <property type="entry name" value="SAM-dependent_MTases_sf"/>
</dbReference>
<dbReference type="InParanoid" id="C1E1T7"/>
<dbReference type="InterPro" id="IPR001680">
    <property type="entry name" value="WD40_rpt"/>
</dbReference>
<keyword evidence="3 9" id="KW-0808">Transferase</keyword>
<dbReference type="Pfam" id="PF05958">
    <property type="entry name" value="tRNA_U5-meth_tr"/>
    <property type="match status" value="3"/>
</dbReference>
<dbReference type="PROSITE" id="PS51687">
    <property type="entry name" value="SAM_MT_RNA_M5U"/>
    <property type="match status" value="1"/>
</dbReference>
<dbReference type="InterPro" id="IPR036322">
    <property type="entry name" value="WD40_repeat_dom_sf"/>
</dbReference>
<feature type="active site" description="Nucleophile" evidence="9">
    <location>
        <position position="1078"/>
    </location>
</feature>
<comment type="similarity">
    <text evidence="9">Belongs to the class I-like SAM-binding methyltransferase superfamily. RNA M5U methyltransferase family.</text>
</comment>
<keyword evidence="4 9" id="KW-0949">S-adenosyl-L-methionine</keyword>
<evidence type="ECO:0000256" key="8">
    <source>
        <dbReference type="PROSITE-ProRule" id="PRU00221"/>
    </source>
</evidence>
<organism evidence="12 13">
    <name type="scientific">Micromonas commoda (strain RCC299 / NOUM17 / CCMP2709)</name>
    <name type="common">Picoplanktonic green alga</name>
    <dbReference type="NCBI Taxonomy" id="296587"/>
    <lineage>
        <taxon>Eukaryota</taxon>
        <taxon>Viridiplantae</taxon>
        <taxon>Chlorophyta</taxon>
        <taxon>Mamiellophyceae</taxon>
        <taxon>Mamiellales</taxon>
        <taxon>Mamiellaceae</taxon>
        <taxon>Micromonas</taxon>
    </lineage>
</organism>
<dbReference type="Gene3D" id="2.40.50.1070">
    <property type="match status" value="1"/>
</dbReference>
<keyword evidence="6" id="KW-0677">Repeat</keyword>
<keyword evidence="2 9" id="KW-0489">Methyltransferase</keyword>
<feature type="binding site" evidence="9">
    <location>
        <position position="948"/>
    </location>
    <ligand>
        <name>S-adenosyl-L-methionine</name>
        <dbReference type="ChEBI" id="CHEBI:59789"/>
    </ligand>
</feature>
<feature type="compositionally biased region" description="Low complexity" evidence="10">
    <location>
        <begin position="1017"/>
        <end position="1027"/>
    </location>
</feature>
<keyword evidence="13" id="KW-1185">Reference proteome</keyword>
<dbReference type="GO" id="GO:0019843">
    <property type="term" value="F:rRNA binding"/>
    <property type="evidence" value="ECO:0007669"/>
    <property type="project" value="TreeGrafter"/>
</dbReference>
<reference evidence="12 13" key="1">
    <citation type="journal article" date="2009" name="Science">
        <title>Green evolution and dynamic adaptations revealed by genomes of the marine picoeukaryotes Micromonas.</title>
        <authorList>
            <person name="Worden A.Z."/>
            <person name="Lee J.H."/>
            <person name="Mock T."/>
            <person name="Rouze P."/>
            <person name="Simmons M.P."/>
            <person name="Aerts A.L."/>
            <person name="Allen A.E."/>
            <person name="Cuvelier M.L."/>
            <person name="Derelle E."/>
            <person name="Everett M.V."/>
            <person name="Foulon E."/>
            <person name="Grimwood J."/>
            <person name="Gundlach H."/>
            <person name="Henrissat B."/>
            <person name="Napoli C."/>
            <person name="McDonald S.M."/>
            <person name="Parker M.S."/>
            <person name="Rombauts S."/>
            <person name="Salamov A."/>
            <person name="Von Dassow P."/>
            <person name="Badger J.H."/>
            <person name="Coutinho P.M."/>
            <person name="Demir E."/>
            <person name="Dubchak I."/>
            <person name="Gentemann C."/>
            <person name="Eikrem W."/>
            <person name="Gready J.E."/>
            <person name="John U."/>
            <person name="Lanier W."/>
            <person name="Lindquist E.A."/>
            <person name="Lucas S."/>
            <person name="Mayer K.F."/>
            <person name="Moreau H."/>
            <person name="Not F."/>
            <person name="Otillar R."/>
            <person name="Panaud O."/>
            <person name="Pangilinan J."/>
            <person name="Paulsen I."/>
            <person name="Piegu B."/>
            <person name="Poliakov A."/>
            <person name="Robbens S."/>
            <person name="Schmutz J."/>
            <person name="Toulza E."/>
            <person name="Wyss T."/>
            <person name="Zelensky A."/>
            <person name="Zhou K."/>
            <person name="Armbrust E.V."/>
            <person name="Bhattacharya D."/>
            <person name="Goodenough U.W."/>
            <person name="Van de Peer Y."/>
            <person name="Grigoriev I.V."/>
        </authorList>
    </citation>
    <scope>NUCLEOTIDE SEQUENCE [LARGE SCALE GENOMIC DNA]</scope>
    <source>
        <strain evidence="13">RCC299 / NOUM17</strain>
    </source>
</reference>
<dbReference type="RefSeq" id="XP_002500539.1">
    <property type="nucleotide sequence ID" value="XM_002500493.1"/>
</dbReference>
<dbReference type="InterPro" id="IPR010280">
    <property type="entry name" value="U5_MeTrfase_fam"/>
</dbReference>
<dbReference type="InterPro" id="IPR019775">
    <property type="entry name" value="WD40_repeat_CS"/>
</dbReference>
<dbReference type="PANTHER" id="PTHR47790:SF2">
    <property type="entry name" value="TRNA_TMRNA (URACIL-C(5))-METHYLTRANSFERASE"/>
    <property type="match status" value="1"/>
</dbReference>
<dbReference type="Pfam" id="PF00400">
    <property type="entry name" value="WD40"/>
    <property type="match status" value="4"/>
</dbReference>
<gene>
    <name evidence="12" type="ORF">MICPUN_56990</name>
</gene>
<sequence>MEDPGAPDWSRCRRVAAIHAHSASVKCVSGGRWPAGHPGESGRMRGDDSRTTVDGFATAGLDGAARVWTLDGTSSSGFRCVAAFGDHTAGVRAVAMPPPRGTGRDRASSSSSSSSGIPRTAPEMLAATGSYDRTARLWHASRAVPPVPPLANGHSDYVLCVSFGPDARTLVTGGADGRICVWDCDDAAAGNPAPAACLRPGSNAAVRSVDASLPPPSEDEPGDVLSMTGGEDGTLRVFSHASGGGAVCEVVFAGHGGAVTSLALCRGEERGWGSPPRARKENVPGTRRIRIAAGHDGGVLSVHDAALTSEAGGDENARASVKVKVREAFVGRVHANGAARATLLLRPDARIVASASEDRTVRLWNMQKGNCLSVLVGARCTVESVSFSALGDLLYAGLADGHVWVYLEESGEEEDDACAGGGIERRVIESRLALAMEALRDPKDPRASSASESERCASGAAPSARRFQDAYEEMECDALGLLPRVDRSNVALVGEVAGGSLGGGGFAWSERGNPTLSCSVCRGELELGFEDPGGDWPAPLPCGHVFHARSCLVPWLRHSPACPLCRANALGSGEPPPAACLPVEPKRSCWSSLRARGSREVAGYSGFVPIESSTMTGDASSTAAEGARGEPVPGGEPAAQEEIPEYHDPVDASTYSAALDAKVAELERLFSPLMQQASIPILNAKGVDRSVSVRPEVFPSPPLNFRSRCRFQVMWEDAPVTAESTGITPGESVEPGRRLSYRMWNKGKPTVPITEFPMALREIEELMPAVLREAEAHPELGDGLQAIHFLASRGIRGGMLVTMVYGRPIDEAWKMAAEGPRARLKAAMVDIRERVYGGGDDDGFDGFAGPRGDDEELDATALNILGRSRGTQIVVGDACHVFETLALRDGRRLRYRQAEGAFSNPNSFMAESTLDWLCDCAATTVREALGGTSEHSAEAAPPSLLELYSGNGNHTVALAKYFDSVAAVELSGVLCEAARENLERNGVENAKVLHSPSESVARGMLRRKKRHEEGRVGKAAMAAAATGAGDGSKRGDGSGMEFDINAYDVVLVDPPRAGLDPDTLDLVSRFDVVLYISCDPRKGLLENAVGPHAARALDTGEFEGEFKGWSGLARTHDLVRFAVFDHFPYTRHIECGACFVRRR</sequence>
<dbReference type="SMART" id="SM00320">
    <property type="entry name" value="WD40"/>
    <property type="match status" value="7"/>
</dbReference>
<feature type="compositionally biased region" description="Polar residues" evidence="10">
    <location>
        <begin position="613"/>
        <end position="623"/>
    </location>
</feature>
<dbReference type="Proteomes" id="UP000002009">
    <property type="component" value="Chromosome 3"/>
</dbReference>
<dbReference type="KEGG" id="mis:MICPUN_56990"/>
<keyword evidence="7" id="KW-0862">Zinc</keyword>
<keyword evidence="5" id="KW-0819">tRNA processing</keyword>
<feature type="domain" description="RING-type" evidence="11">
    <location>
        <begin position="518"/>
        <end position="566"/>
    </location>
</feature>
<evidence type="ECO:0000256" key="1">
    <source>
        <dbReference type="ARBA" id="ARBA00022574"/>
    </source>
</evidence>